<proteinExistence type="predicted"/>
<gene>
    <name evidence="1" type="ORF">LCGC14_0742420</name>
</gene>
<protein>
    <submittedName>
        <fullName evidence="1">Uncharacterized protein</fullName>
    </submittedName>
</protein>
<dbReference type="AlphaFoldDB" id="A0A0F9QAJ9"/>
<accession>A0A0F9QAJ9</accession>
<dbReference type="EMBL" id="LAZR01001757">
    <property type="protein sequence ID" value="KKN39549.1"/>
    <property type="molecule type" value="Genomic_DNA"/>
</dbReference>
<reference evidence="1" key="1">
    <citation type="journal article" date="2015" name="Nature">
        <title>Complex archaea that bridge the gap between prokaryotes and eukaryotes.</title>
        <authorList>
            <person name="Spang A."/>
            <person name="Saw J.H."/>
            <person name="Jorgensen S.L."/>
            <person name="Zaremba-Niedzwiedzka K."/>
            <person name="Martijn J."/>
            <person name="Lind A.E."/>
            <person name="van Eijk R."/>
            <person name="Schleper C."/>
            <person name="Guy L."/>
            <person name="Ettema T.J."/>
        </authorList>
    </citation>
    <scope>NUCLEOTIDE SEQUENCE</scope>
</reference>
<evidence type="ECO:0000313" key="1">
    <source>
        <dbReference type="EMBL" id="KKN39549.1"/>
    </source>
</evidence>
<sequence length="57" mass="6560">MNQKESEITEEQLMALLRQAVEDVAINCPKCETRVEADIDKCFECGWINQLKVKGFI</sequence>
<name>A0A0F9QAJ9_9ZZZZ</name>
<comment type="caution">
    <text evidence="1">The sequence shown here is derived from an EMBL/GenBank/DDBJ whole genome shotgun (WGS) entry which is preliminary data.</text>
</comment>
<organism evidence="1">
    <name type="scientific">marine sediment metagenome</name>
    <dbReference type="NCBI Taxonomy" id="412755"/>
    <lineage>
        <taxon>unclassified sequences</taxon>
        <taxon>metagenomes</taxon>
        <taxon>ecological metagenomes</taxon>
    </lineage>
</organism>